<evidence type="ECO:0000256" key="1">
    <source>
        <dbReference type="SAM" id="SignalP"/>
    </source>
</evidence>
<feature type="chain" id="PRO_5011458425" description="Adhesin domain-containing protein" evidence="1">
    <location>
        <begin position="34"/>
        <end position="366"/>
    </location>
</feature>
<name>A0A1I1WW68_9BACT</name>
<keyword evidence="1" id="KW-0732">Signal</keyword>
<accession>A0A1I1WW68</accession>
<gene>
    <name evidence="2" type="ORF">SAMN05216167_10995</name>
</gene>
<evidence type="ECO:0008006" key="4">
    <source>
        <dbReference type="Google" id="ProtNLM"/>
    </source>
</evidence>
<organism evidence="2 3">
    <name type="scientific">Spirosoma endophyticum</name>
    <dbReference type="NCBI Taxonomy" id="662367"/>
    <lineage>
        <taxon>Bacteria</taxon>
        <taxon>Pseudomonadati</taxon>
        <taxon>Bacteroidota</taxon>
        <taxon>Cytophagia</taxon>
        <taxon>Cytophagales</taxon>
        <taxon>Cytophagaceae</taxon>
        <taxon>Spirosoma</taxon>
    </lineage>
</organism>
<evidence type="ECO:0000313" key="2">
    <source>
        <dbReference type="EMBL" id="SFD99435.1"/>
    </source>
</evidence>
<reference evidence="2 3" key="1">
    <citation type="submission" date="2016-10" db="EMBL/GenBank/DDBJ databases">
        <authorList>
            <person name="de Groot N.N."/>
        </authorList>
    </citation>
    <scope>NUCLEOTIDE SEQUENCE [LARGE SCALE GENOMIC DNA]</scope>
    <source>
        <strain evidence="2 3">DSM 26130</strain>
    </source>
</reference>
<proteinExistence type="predicted"/>
<keyword evidence="3" id="KW-1185">Reference proteome</keyword>
<feature type="signal peptide" evidence="1">
    <location>
        <begin position="1"/>
        <end position="33"/>
    </location>
</feature>
<sequence>MNSCVLFSALNNKPMKVLLYSLLLCLCPLFSWAEDPIDIGAVEKKKTIIKIFDVDASDNLVIENQYGQVSIGLWDKKEIRVQITIVANSESDERVQQFIDAVSIEEKRTGNQILVRTNFSQNTMSNWSLSKWKNGGERNFVKINYEVMMPKQNALTVRNKFGNTNIPNFQAPLTIHSRYGNFSADDLTGRQNDIDVAYGKADIGTLGQGKLDIAYGSLELSKANVLVLTNKFGKMNIGDVGKLDANINYSGAKIGTLRESGKIKLEFSGGFRIDQLSKTVENVDIQSSYSSVALPMDSSNDCDFDVTVSYGNFNYGSGSEMHFKSQPSDNDNNHGPRLKKQYIGKMGDGTGTKVRVVSTFGNVNFR</sequence>
<dbReference type="STRING" id="662367.SAMN05216167_10995"/>
<protein>
    <recommendedName>
        <fullName evidence="4">Adhesin domain-containing protein</fullName>
    </recommendedName>
</protein>
<dbReference type="Proteomes" id="UP000198598">
    <property type="component" value="Unassembled WGS sequence"/>
</dbReference>
<evidence type="ECO:0000313" key="3">
    <source>
        <dbReference type="Proteomes" id="UP000198598"/>
    </source>
</evidence>
<dbReference type="AlphaFoldDB" id="A0A1I1WW68"/>
<dbReference type="EMBL" id="FOLQ01000009">
    <property type="protein sequence ID" value="SFD99435.1"/>
    <property type="molecule type" value="Genomic_DNA"/>
</dbReference>